<dbReference type="EMBL" id="KI894012">
    <property type="protein sequence ID" value="OCF49195.1"/>
    <property type="molecule type" value="Genomic_DNA"/>
</dbReference>
<feature type="compositionally biased region" description="Basic residues" evidence="1">
    <location>
        <begin position="219"/>
        <end position="232"/>
    </location>
</feature>
<organism evidence="2">
    <name type="scientific">Kwoniella pini CBS 10737</name>
    <dbReference type="NCBI Taxonomy" id="1296096"/>
    <lineage>
        <taxon>Eukaryota</taxon>
        <taxon>Fungi</taxon>
        <taxon>Dikarya</taxon>
        <taxon>Basidiomycota</taxon>
        <taxon>Agaricomycotina</taxon>
        <taxon>Tremellomycetes</taxon>
        <taxon>Tremellales</taxon>
        <taxon>Cryptococcaceae</taxon>
        <taxon>Kwoniella</taxon>
    </lineage>
</organism>
<evidence type="ECO:0000313" key="4">
    <source>
        <dbReference type="Proteomes" id="UP000094020"/>
    </source>
</evidence>
<feature type="compositionally biased region" description="Basic residues" evidence="1">
    <location>
        <begin position="109"/>
        <end position="125"/>
    </location>
</feature>
<protein>
    <submittedName>
        <fullName evidence="2">Uncharacterized protein</fullName>
    </submittedName>
</protein>
<name>A0A1B9I106_9TREE</name>
<feature type="region of interest" description="Disordered" evidence="1">
    <location>
        <begin position="187"/>
        <end position="309"/>
    </location>
</feature>
<feature type="compositionally biased region" description="Polar residues" evidence="1">
    <location>
        <begin position="1"/>
        <end position="14"/>
    </location>
</feature>
<keyword evidence="4" id="KW-1185">Reference proteome</keyword>
<proteinExistence type="predicted"/>
<reference evidence="2" key="1">
    <citation type="submission" date="2013-07" db="EMBL/GenBank/DDBJ databases">
        <title>The Genome Sequence of Cryptococcus pinus CBS10737.</title>
        <authorList>
            <consortium name="The Broad Institute Genome Sequencing Platform"/>
            <person name="Cuomo C."/>
            <person name="Litvintseva A."/>
            <person name="Chen Y."/>
            <person name="Heitman J."/>
            <person name="Sun S."/>
            <person name="Springer D."/>
            <person name="Dromer F."/>
            <person name="Young S.K."/>
            <person name="Zeng Q."/>
            <person name="Gargeya S."/>
            <person name="Fitzgerald M."/>
            <person name="Abouelleil A."/>
            <person name="Alvarado L."/>
            <person name="Berlin A.M."/>
            <person name="Chapman S.B."/>
            <person name="Dewar J."/>
            <person name="Goldberg J."/>
            <person name="Griggs A."/>
            <person name="Gujja S."/>
            <person name="Hansen M."/>
            <person name="Howarth C."/>
            <person name="Imamovic A."/>
            <person name="Larimer J."/>
            <person name="McCowan C."/>
            <person name="Murphy C."/>
            <person name="Pearson M."/>
            <person name="Priest M."/>
            <person name="Roberts A."/>
            <person name="Saif S."/>
            <person name="Shea T."/>
            <person name="Sykes S."/>
            <person name="Wortman J."/>
            <person name="Nusbaum C."/>
            <person name="Birren B."/>
        </authorList>
    </citation>
    <scope>NUCLEOTIDE SEQUENCE [LARGE SCALE GENOMIC DNA]</scope>
    <source>
        <strain evidence="2">CBS 10737</strain>
    </source>
</reference>
<reference evidence="2" key="3">
    <citation type="submission" date="2016-07" db="EMBL/GenBank/DDBJ databases">
        <title>Evolution of pathogenesis and genome organization in the Tremellales.</title>
        <authorList>
            <person name="Cuomo C."/>
            <person name="Litvintseva A."/>
            <person name="Heitman J."/>
            <person name="Chen Y."/>
            <person name="Sun S."/>
            <person name="Springer D."/>
            <person name="Dromer F."/>
            <person name="Young S."/>
            <person name="Zeng Q."/>
            <person name="Chapman S."/>
            <person name="Gujja S."/>
            <person name="Saif S."/>
            <person name="Birren B."/>
        </authorList>
    </citation>
    <scope>NUCLEOTIDE SEQUENCE</scope>
    <source>
        <strain evidence="2">CBS 10737</strain>
    </source>
</reference>
<reference evidence="3" key="4">
    <citation type="submission" date="2024-02" db="EMBL/GenBank/DDBJ databases">
        <title>Comparative genomics of Cryptococcus and Kwoniella reveals pathogenesis evolution and contrasting modes of karyotype evolution via chromosome fusion or intercentromeric recombination.</title>
        <authorList>
            <person name="Coelho M.A."/>
            <person name="David-Palma M."/>
            <person name="Shea T."/>
            <person name="Bowers K."/>
            <person name="McGinley-Smith S."/>
            <person name="Mohammad A.W."/>
            <person name="Gnirke A."/>
            <person name="Yurkov A.M."/>
            <person name="Nowrousian M."/>
            <person name="Sun S."/>
            <person name="Cuomo C.A."/>
            <person name="Heitman J."/>
        </authorList>
    </citation>
    <scope>NUCLEOTIDE SEQUENCE</scope>
    <source>
        <strain evidence="3">CBS 10737</strain>
    </source>
</reference>
<reference evidence="3" key="2">
    <citation type="submission" date="2013-07" db="EMBL/GenBank/DDBJ databases">
        <authorList>
            <consortium name="The Broad Institute Genome Sequencing Platform"/>
            <person name="Cuomo C."/>
            <person name="Litvintseva A."/>
            <person name="Chen Y."/>
            <person name="Heitman J."/>
            <person name="Sun S."/>
            <person name="Springer D."/>
            <person name="Dromer F."/>
            <person name="Young S.K."/>
            <person name="Zeng Q."/>
            <person name="Gargeya S."/>
            <person name="Fitzgerald M."/>
            <person name="Abouelleil A."/>
            <person name="Alvarado L."/>
            <person name="Berlin A.M."/>
            <person name="Chapman S.B."/>
            <person name="Dewar J."/>
            <person name="Goldberg J."/>
            <person name="Griggs A."/>
            <person name="Gujja S."/>
            <person name="Hansen M."/>
            <person name="Howarth C."/>
            <person name="Imamovic A."/>
            <person name="Larimer J."/>
            <person name="McCowan C."/>
            <person name="Murphy C."/>
            <person name="Pearson M."/>
            <person name="Priest M."/>
            <person name="Roberts A."/>
            <person name="Saif S."/>
            <person name="Shea T."/>
            <person name="Sykes S."/>
            <person name="Wortman J."/>
            <person name="Nusbaum C."/>
            <person name="Birren B."/>
        </authorList>
    </citation>
    <scope>NUCLEOTIDE SEQUENCE</scope>
    <source>
        <strain evidence="3">CBS 10737</strain>
    </source>
</reference>
<dbReference type="Proteomes" id="UP000094020">
    <property type="component" value="Chromosome 8"/>
</dbReference>
<feature type="compositionally biased region" description="Basic residues" evidence="1">
    <location>
        <begin position="287"/>
        <end position="296"/>
    </location>
</feature>
<dbReference type="EMBL" id="CP144526">
    <property type="protein sequence ID" value="WWC72100.1"/>
    <property type="molecule type" value="Genomic_DNA"/>
</dbReference>
<evidence type="ECO:0000313" key="3">
    <source>
        <dbReference type="EMBL" id="WWC72100.1"/>
    </source>
</evidence>
<feature type="compositionally biased region" description="Low complexity" evidence="1">
    <location>
        <begin position="263"/>
        <end position="278"/>
    </location>
</feature>
<dbReference type="KEGG" id="kpin:30173252"/>
<dbReference type="RefSeq" id="XP_019010414.1">
    <property type="nucleotide sequence ID" value="XM_019156612.1"/>
</dbReference>
<gene>
    <name evidence="2" type="ORF">I206_04883</name>
    <name evidence="3" type="ORF">I206_106060</name>
</gene>
<feature type="region of interest" description="Disordered" evidence="1">
    <location>
        <begin position="77"/>
        <end position="163"/>
    </location>
</feature>
<feature type="region of interest" description="Disordered" evidence="1">
    <location>
        <begin position="1"/>
        <end position="53"/>
    </location>
</feature>
<feature type="compositionally biased region" description="Polar residues" evidence="1">
    <location>
        <begin position="21"/>
        <end position="42"/>
    </location>
</feature>
<accession>A0A1B9I106</accession>
<evidence type="ECO:0000256" key="1">
    <source>
        <dbReference type="SAM" id="MobiDB-lite"/>
    </source>
</evidence>
<feature type="compositionally biased region" description="Gly residues" evidence="1">
    <location>
        <begin position="420"/>
        <end position="438"/>
    </location>
</feature>
<evidence type="ECO:0000313" key="2">
    <source>
        <dbReference type="EMBL" id="OCF49195.1"/>
    </source>
</evidence>
<feature type="compositionally biased region" description="Basic and acidic residues" evidence="1">
    <location>
        <begin position="233"/>
        <end position="256"/>
    </location>
</feature>
<feature type="region of interest" description="Disordered" evidence="1">
    <location>
        <begin position="394"/>
        <end position="438"/>
    </location>
</feature>
<dbReference type="AlphaFoldDB" id="A0A1B9I106"/>
<dbReference type="GeneID" id="30173252"/>
<sequence>MQINDNANNKQNSAVVPEETPITTSEQTPVIIQTEEVSNGPSSHEEQEAAALHGDQDISGQFASLSLFAPYIRIHPYSPLTGEAPRSRPSRSREQVGDNIEDQPESPRGHSRPHHHHHGHRHPPRGHGSFDDPRLFMRLPPFPRRDQGRFPFLPPPGFERHGHPGLQEDMRFGPHDFEEEFDPAFFGPPPPHGRGMRGRGGLQGGHGHHHKGRKEFPHHGHKYKRHHHHKRQRPENNDGKEENDHNQSDINEKDTFAQDEVISLSSESQSDSTSASYSETLPEAEPHHRRPHHHMRGMFGGRGRGGMRRGPRGGYPFEHDLNTVFEFGLGPDHVREFGPRGMPHFGRHVPPTHLFGRHHDSDFMGSRERRGMFGHHDRPAPPPFFGEGPHDPFMSLRGHHHRSDHQPRRGPPPFDMPYGTRGGFDGGRGRGRGGFSHGFGFGHPIPTFA</sequence>